<sequence>MILWADGARAFNSGRGDATYNAIATSAGYQSLMAGTLALPTYGAAEAAQPTVRTR</sequence>
<evidence type="ECO:0000313" key="2">
    <source>
        <dbReference type="Proteomes" id="UP000095472"/>
    </source>
</evidence>
<organism evidence="1 2">
    <name type="scientific">Desertifilum tharense IPPAS B-1220</name>
    <dbReference type="NCBI Taxonomy" id="1781255"/>
    <lineage>
        <taxon>Bacteria</taxon>
        <taxon>Bacillati</taxon>
        <taxon>Cyanobacteriota</taxon>
        <taxon>Cyanophyceae</taxon>
        <taxon>Desertifilales</taxon>
        <taxon>Desertifilaceae</taxon>
        <taxon>Desertifilum</taxon>
    </lineage>
</organism>
<gene>
    <name evidence="1" type="ORF">BH720_002345</name>
</gene>
<name>A0ACD5GVQ6_9CYAN</name>
<accession>A0ACD5GVQ6</accession>
<proteinExistence type="predicted"/>
<dbReference type="EMBL" id="CP182909">
    <property type="protein sequence ID" value="XPM64814.1"/>
    <property type="molecule type" value="Genomic_DNA"/>
</dbReference>
<protein>
    <submittedName>
        <fullName evidence="1">Uncharacterized protein</fullName>
    </submittedName>
</protein>
<dbReference type="Proteomes" id="UP000095472">
    <property type="component" value="Chromosome"/>
</dbReference>
<keyword evidence="2" id="KW-1185">Reference proteome</keyword>
<reference evidence="1 2" key="1">
    <citation type="journal article" date="2016" name="Genome Announc.">
        <title>Draft Genome Sequence of the Thermotolerant Cyanobacterium Desertifilum sp. IPPAS B-1220.</title>
        <authorList>
            <person name="Mironov K.S."/>
            <person name="Sinetova M.A."/>
            <person name="Bolatkhan K."/>
            <person name="Zayadan B.K."/>
            <person name="Ustinova V.V."/>
            <person name="Kupriyanova E.V."/>
            <person name="Skrypnik A.N."/>
            <person name="Gogoleva N.E."/>
            <person name="Gogolev Y.V."/>
            <person name="Los D.A."/>
        </authorList>
    </citation>
    <scope>NUCLEOTIDE SEQUENCE [LARGE SCALE GENOMIC DNA]</scope>
    <source>
        <strain evidence="1 2">IPPAS B-1220</strain>
    </source>
</reference>
<evidence type="ECO:0000313" key="1">
    <source>
        <dbReference type="EMBL" id="XPM64814.1"/>
    </source>
</evidence>